<evidence type="ECO:0000256" key="1">
    <source>
        <dbReference type="ARBA" id="ARBA00023015"/>
    </source>
</evidence>
<sequence length="261" mass="30516">MHREIENILRKLYETLERFYPDDVKIDDKKYLEKSGLINLLNNQQGNLTFLIDVKQLRIVQVSGSVLKYTGYSPAEFADNTLLKFMTMFAPEHRSFMNTFVSWILNIEKVLPVEYKSRQFISAWGMKLFNKAGHGMRWYLNIIPIEFNDQKNPTLIMMSIQEVAHLVKGDTYCIRGAFGNEDKKIFVYYSNEEKTIDNDIISDREREVLQHISQGFDTKRIATEMKISPNTVDNHRRNMLARTGMRDTTALIQLCRMVGIL</sequence>
<dbReference type="Pfam" id="PF00196">
    <property type="entry name" value="GerE"/>
    <property type="match status" value="1"/>
</dbReference>
<dbReference type="SUPFAM" id="SSF46894">
    <property type="entry name" value="C-terminal effector domain of the bipartite response regulators"/>
    <property type="match status" value="1"/>
</dbReference>
<dbReference type="AlphaFoldDB" id="A0A917DP69"/>
<feature type="domain" description="PAS" evidence="5">
    <location>
        <begin position="33"/>
        <end position="108"/>
    </location>
</feature>
<evidence type="ECO:0000256" key="2">
    <source>
        <dbReference type="ARBA" id="ARBA00023125"/>
    </source>
</evidence>
<proteinExistence type="predicted"/>
<dbReference type="InterPro" id="IPR036388">
    <property type="entry name" value="WH-like_DNA-bd_sf"/>
</dbReference>
<reference evidence="6" key="2">
    <citation type="submission" date="2020-09" db="EMBL/GenBank/DDBJ databases">
        <authorList>
            <person name="Sun Q."/>
            <person name="Zhou Y."/>
        </authorList>
    </citation>
    <scope>NUCLEOTIDE SEQUENCE</scope>
    <source>
        <strain evidence="6">CGMCC 1.15958</strain>
    </source>
</reference>
<keyword evidence="2" id="KW-0238">DNA-binding</keyword>
<name>A0A917DP69_9BACT</name>
<evidence type="ECO:0000256" key="3">
    <source>
        <dbReference type="ARBA" id="ARBA00023163"/>
    </source>
</evidence>
<dbReference type="Gene3D" id="1.10.10.10">
    <property type="entry name" value="Winged helix-like DNA-binding domain superfamily/Winged helix DNA-binding domain"/>
    <property type="match status" value="1"/>
</dbReference>
<dbReference type="PRINTS" id="PR00038">
    <property type="entry name" value="HTHLUXR"/>
</dbReference>
<gene>
    <name evidence="6" type="ORF">GCM10011514_16550</name>
</gene>
<evidence type="ECO:0000259" key="4">
    <source>
        <dbReference type="PROSITE" id="PS50043"/>
    </source>
</evidence>
<dbReference type="EMBL" id="BMKK01000003">
    <property type="protein sequence ID" value="GGD53113.1"/>
    <property type="molecule type" value="Genomic_DNA"/>
</dbReference>
<dbReference type="PROSITE" id="PS50112">
    <property type="entry name" value="PAS"/>
    <property type="match status" value="1"/>
</dbReference>
<dbReference type="PROSITE" id="PS50043">
    <property type="entry name" value="HTH_LUXR_2"/>
    <property type="match status" value="1"/>
</dbReference>
<evidence type="ECO:0008006" key="8">
    <source>
        <dbReference type="Google" id="ProtNLM"/>
    </source>
</evidence>
<dbReference type="InterPro" id="IPR000014">
    <property type="entry name" value="PAS"/>
</dbReference>
<keyword evidence="7" id="KW-1185">Reference proteome</keyword>
<dbReference type="PANTHER" id="PTHR44688">
    <property type="entry name" value="DNA-BINDING TRANSCRIPTIONAL ACTIVATOR DEVR_DOSR"/>
    <property type="match status" value="1"/>
</dbReference>
<dbReference type="SMART" id="SM00421">
    <property type="entry name" value="HTH_LUXR"/>
    <property type="match status" value="1"/>
</dbReference>
<feature type="domain" description="HTH luxR-type" evidence="4">
    <location>
        <begin position="194"/>
        <end position="259"/>
    </location>
</feature>
<organism evidence="6 7">
    <name type="scientific">Emticicia aquatilis</name>
    <dbReference type="NCBI Taxonomy" id="1537369"/>
    <lineage>
        <taxon>Bacteria</taxon>
        <taxon>Pseudomonadati</taxon>
        <taxon>Bacteroidota</taxon>
        <taxon>Cytophagia</taxon>
        <taxon>Cytophagales</taxon>
        <taxon>Leadbetterellaceae</taxon>
        <taxon>Emticicia</taxon>
    </lineage>
</organism>
<dbReference type="InterPro" id="IPR016032">
    <property type="entry name" value="Sig_transdc_resp-reg_C-effctor"/>
</dbReference>
<dbReference type="Gene3D" id="3.30.450.20">
    <property type="entry name" value="PAS domain"/>
    <property type="match status" value="1"/>
</dbReference>
<evidence type="ECO:0000313" key="6">
    <source>
        <dbReference type="EMBL" id="GGD53113.1"/>
    </source>
</evidence>
<dbReference type="RefSeq" id="WP_188765591.1">
    <property type="nucleotide sequence ID" value="NZ_BMKK01000003.1"/>
</dbReference>
<keyword evidence="1" id="KW-0805">Transcription regulation</keyword>
<dbReference type="Proteomes" id="UP000609064">
    <property type="component" value="Unassembled WGS sequence"/>
</dbReference>
<dbReference type="InterPro" id="IPR000792">
    <property type="entry name" value="Tscrpt_reg_LuxR_C"/>
</dbReference>
<accession>A0A917DP69</accession>
<evidence type="ECO:0000313" key="7">
    <source>
        <dbReference type="Proteomes" id="UP000609064"/>
    </source>
</evidence>
<keyword evidence="3" id="KW-0804">Transcription</keyword>
<reference evidence="6" key="1">
    <citation type="journal article" date="2014" name="Int. J. Syst. Evol. Microbiol.">
        <title>Complete genome sequence of Corynebacterium casei LMG S-19264T (=DSM 44701T), isolated from a smear-ripened cheese.</title>
        <authorList>
            <consortium name="US DOE Joint Genome Institute (JGI-PGF)"/>
            <person name="Walter F."/>
            <person name="Albersmeier A."/>
            <person name="Kalinowski J."/>
            <person name="Ruckert C."/>
        </authorList>
    </citation>
    <scope>NUCLEOTIDE SEQUENCE</scope>
    <source>
        <strain evidence="6">CGMCC 1.15958</strain>
    </source>
</reference>
<dbReference type="CDD" id="cd06170">
    <property type="entry name" value="LuxR_C_like"/>
    <property type="match status" value="1"/>
</dbReference>
<protein>
    <recommendedName>
        <fullName evidence="8">LuxR family transcriptional regulator</fullName>
    </recommendedName>
</protein>
<dbReference type="GO" id="GO:0006355">
    <property type="term" value="P:regulation of DNA-templated transcription"/>
    <property type="evidence" value="ECO:0007669"/>
    <property type="project" value="InterPro"/>
</dbReference>
<comment type="caution">
    <text evidence="6">The sequence shown here is derived from an EMBL/GenBank/DDBJ whole genome shotgun (WGS) entry which is preliminary data.</text>
</comment>
<dbReference type="PANTHER" id="PTHR44688:SF16">
    <property type="entry name" value="DNA-BINDING TRANSCRIPTIONAL ACTIVATOR DEVR_DOSR"/>
    <property type="match status" value="1"/>
</dbReference>
<evidence type="ECO:0000259" key="5">
    <source>
        <dbReference type="PROSITE" id="PS50112"/>
    </source>
</evidence>
<dbReference type="GO" id="GO:0003677">
    <property type="term" value="F:DNA binding"/>
    <property type="evidence" value="ECO:0007669"/>
    <property type="project" value="UniProtKB-KW"/>
</dbReference>
<dbReference type="PROSITE" id="PS00622">
    <property type="entry name" value="HTH_LUXR_1"/>
    <property type="match status" value="1"/>
</dbReference>